<gene>
    <name evidence="1" type="primary">ANKRD50</name>
    <name evidence="1" type="ORF">SNEC2469_LOCUS7131</name>
</gene>
<dbReference type="SUPFAM" id="SSF52833">
    <property type="entry name" value="Thioredoxin-like"/>
    <property type="match status" value="1"/>
</dbReference>
<dbReference type="Proteomes" id="UP000601435">
    <property type="component" value="Unassembled WGS sequence"/>
</dbReference>
<dbReference type="InterPro" id="IPR036249">
    <property type="entry name" value="Thioredoxin-like_sf"/>
</dbReference>
<reference evidence="1" key="1">
    <citation type="submission" date="2021-02" db="EMBL/GenBank/DDBJ databases">
        <authorList>
            <person name="Dougan E. K."/>
            <person name="Rhodes N."/>
            <person name="Thang M."/>
            <person name="Chan C."/>
        </authorList>
    </citation>
    <scope>NUCLEOTIDE SEQUENCE</scope>
</reference>
<dbReference type="OrthoDB" id="72053at2759"/>
<dbReference type="EMBL" id="CAJNJA010012201">
    <property type="protein sequence ID" value="CAE7291138.1"/>
    <property type="molecule type" value="Genomic_DNA"/>
</dbReference>
<dbReference type="AlphaFoldDB" id="A0A812NJL3"/>
<evidence type="ECO:0000313" key="2">
    <source>
        <dbReference type="Proteomes" id="UP000601435"/>
    </source>
</evidence>
<evidence type="ECO:0000313" key="1">
    <source>
        <dbReference type="EMBL" id="CAE7291138.1"/>
    </source>
</evidence>
<comment type="caution">
    <text evidence="1">The sequence shown here is derived from an EMBL/GenBank/DDBJ whole genome shotgun (WGS) entry which is preliminary data.</text>
</comment>
<keyword evidence="2" id="KW-1185">Reference proteome</keyword>
<protein>
    <submittedName>
        <fullName evidence="1">ANKRD50 protein</fullName>
    </submittedName>
</protein>
<dbReference type="Gene3D" id="3.40.30.10">
    <property type="entry name" value="Glutaredoxin"/>
    <property type="match status" value="1"/>
</dbReference>
<proteinExistence type="predicted"/>
<sequence length="57" mass="6689">MWNEAAGRISEKMQFKDADGKETTVKFLKMNCVDFQGKCQEERIQAFPTIRLYKRDG</sequence>
<accession>A0A812NJL3</accession>
<name>A0A812NJL3_9DINO</name>
<organism evidence="1 2">
    <name type="scientific">Symbiodinium necroappetens</name>
    <dbReference type="NCBI Taxonomy" id="1628268"/>
    <lineage>
        <taxon>Eukaryota</taxon>
        <taxon>Sar</taxon>
        <taxon>Alveolata</taxon>
        <taxon>Dinophyceae</taxon>
        <taxon>Suessiales</taxon>
        <taxon>Symbiodiniaceae</taxon>
        <taxon>Symbiodinium</taxon>
    </lineage>
</organism>